<reference evidence="4 5" key="2">
    <citation type="submission" date="2020-06" db="EMBL/GenBank/DDBJ databases">
        <title>Antribacter stalactiti gen. nov., sp. nov., a new member of the family Nacardiaceae isolated from a cave.</title>
        <authorList>
            <person name="Kim I.S."/>
        </authorList>
    </citation>
    <scope>NUCLEOTIDE SEQUENCE [LARGE SCALE GENOMIC DNA]</scope>
    <source>
        <strain evidence="4 5">YC2-7</strain>
    </source>
</reference>
<protein>
    <submittedName>
        <fullName evidence="4">Polysaccharide deacetylase family protein</fullName>
    </submittedName>
</protein>
<dbReference type="GO" id="GO:0005975">
    <property type="term" value="P:carbohydrate metabolic process"/>
    <property type="evidence" value="ECO:0007669"/>
    <property type="project" value="InterPro"/>
</dbReference>
<dbReference type="AlphaFoldDB" id="A0A848K4Y7"/>
<dbReference type="EMBL" id="VCQU01000001">
    <property type="protein sequence ID" value="NMN93661.1"/>
    <property type="molecule type" value="Genomic_DNA"/>
</dbReference>
<dbReference type="InterPro" id="IPR011330">
    <property type="entry name" value="Glyco_hydro/deAcase_b/a-brl"/>
</dbReference>
<keyword evidence="2" id="KW-0378">Hydrolase</keyword>
<proteinExistence type="predicted"/>
<dbReference type="InterPro" id="IPR002509">
    <property type="entry name" value="NODB_dom"/>
</dbReference>
<evidence type="ECO:0000256" key="1">
    <source>
        <dbReference type="ARBA" id="ARBA00022723"/>
    </source>
</evidence>
<dbReference type="GO" id="GO:0016810">
    <property type="term" value="F:hydrolase activity, acting on carbon-nitrogen (but not peptide) bonds"/>
    <property type="evidence" value="ECO:0007669"/>
    <property type="project" value="InterPro"/>
</dbReference>
<dbReference type="CDD" id="cd10917">
    <property type="entry name" value="CE4_NodB_like_6s_7s"/>
    <property type="match status" value="1"/>
</dbReference>
<evidence type="ECO:0000256" key="2">
    <source>
        <dbReference type="ARBA" id="ARBA00022801"/>
    </source>
</evidence>
<organism evidence="4 5">
    <name type="scientific">Antrihabitans stalactiti</name>
    <dbReference type="NCBI Taxonomy" id="2584121"/>
    <lineage>
        <taxon>Bacteria</taxon>
        <taxon>Bacillati</taxon>
        <taxon>Actinomycetota</taxon>
        <taxon>Actinomycetes</taxon>
        <taxon>Mycobacteriales</taxon>
        <taxon>Nocardiaceae</taxon>
        <taxon>Antrihabitans</taxon>
    </lineage>
</organism>
<reference evidence="4 5" key="1">
    <citation type="submission" date="2019-05" db="EMBL/GenBank/DDBJ databases">
        <authorList>
            <person name="Lee S.D."/>
        </authorList>
    </citation>
    <scope>NUCLEOTIDE SEQUENCE [LARGE SCALE GENOMIC DNA]</scope>
    <source>
        <strain evidence="4 5">YC2-7</strain>
    </source>
</reference>
<dbReference type="GO" id="GO:0046872">
    <property type="term" value="F:metal ion binding"/>
    <property type="evidence" value="ECO:0007669"/>
    <property type="project" value="UniProtKB-KW"/>
</dbReference>
<dbReference type="InterPro" id="IPR050248">
    <property type="entry name" value="Polysacc_deacetylase_ArnD"/>
</dbReference>
<dbReference type="PANTHER" id="PTHR10587">
    <property type="entry name" value="GLYCOSYL TRANSFERASE-RELATED"/>
    <property type="match status" value="1"/>
</dbReference>
<dbReference type="Proteomes" id="UP000535543">
    <property type="component" value="Unassembled WGS sequence"/>
</dbReference>
<sequence length="256" mass="27919">MDRRHFLTMLAAGTAAALGGVAIGEGAAGGVPILPGVDVPLPPLPMNPIGPQTLKWLPGPDGAMALTVDDGRDAGVVASWIQFARDTGLRFTFFVTASYPSWSIHRDALRPLVDSGQIQLANHTWDHPDLVKLPAGAIADQLNRTSDFLRNNYGVDGRPYYRAPYGNQNPLVDQVASDLGYKIALNWSGQLEEYPQNRFDEKAIVELARTHFKNRGIVLCHANAPAITHVYGQLVDIIKERSLRLVTLNDVLLPLV</sequence>
<name>A0A848K4Y7_9NOCA</name>
<dbReference type="PROSITE" id="PS51677">
    <property type="entry name" value="NODB"/>
    <property type="match status" value="1"/>
</dbReference>
<evidence type="ECO:0000313" key="5">
    <source>
        <dbReference type="Proteomes" id="UP000535543"/>
    </source>
</evidence>
<dbReference type="RefSeq" id="WP_169584364.1">
    <property type="nucleotide sequence ID" value="NZ_VCQU01000001.1"/>
</dbReference>
<dbReference type="GO" id="GO:0016020">
    <property type="term" value="C:membrane"/>
    <property type="evidence" value="ECO:0007669"/>
    <property type="project" value="TreeGrafter"/>
</dbReference>
<dbReference type="SUPFAM" id="SSF88713">
    <property type="entry name" value="Glycoside hydrolase/deacetylase"/>
    <property type="match status" value="1"/>
</dbReference>
<evidence type="ECO:0000313" key="4">
    <source>
        <dbReference type="EMBL" id="NMN93661.1"/>
    </source>
</evidence>
<dbReference type="Pfam" id="PF01522">
    <property type="entry name" value="Polysacc_deac_1"/>
    <property type="match status" value="1"/>
</dbReference>
<evidence type="ECO:0000259" key="3">
    <source>
        <dbReference type="PROSITE" id="PS51677"/>
    </source>
</evidence>
<dbReference type="Gene3D" id="3.20.20.370">
    <property type="entry name" value="Glycoside hydrolase/deacetylase"/>
    <property type="match status" value="1"/>
</dbReference>
<dbReference type="PANTHER" id="PTHR10587:SF133">
    <property type="entry name" value="CHITIN DEACETYLASE 1-RELATED"/>
    <property type="match status" value="1"/>
</dbReference>
<feature type="domain" description="NodB homology" evidence="3">
    <location>
        <begin position="62"/>
        <end position="256"/>
    </location>
</feature>
<accession>A0A848K4Y7</accession>
<gene>
    <name evidence="4" type="ORF">FGL95_01240</name>
</gene>
<keyword evidence="5" id="KW-1185">Reference proteome</keyword>
<keyword evidence="1" id="KW-0479">Metal-binding</keyword>
<comment type="caution">
    <text evidence="4">The sequence shown here is derived from an EMBL/GenBank/DDBJ whole genome shotgun (WGS) entry which is preliminary data.</text>
</comment>